<evidence type="ECO:0000313" key="2">
    <source>
        <dbReference type="EMBL" id="GAF25105.1"/>
    </source>
</evidence>
<keyword evidence="2" id="KW-0378">Hydrolase</keyword>
<dbReference type="EMBL" id="DF238840">
    <property type="protein sequence ID" value="GAF25105.1"/>
    <property type="molecule type" value="Genomic_DNA"/>
</dbReference>
<dbReference type="InterPro" id="IPR013783">
    <property type="entry name" value="Ig-like_fold"/>
</dbReference>
<gene>
    <name evidence="2" type="ORF">MTY_0434</name>
</gene>
<dbReference type="Gene3D" id="2.60.40.10">
    <property type="entry name" value="Immunoglobulins"/>
    <property type="match status" value="1"/>
</dbReference>
<name>A0A0S6U7M3_NEOTH</name>
<organism evidence="2">
    <name type="scientific">Moorella thermoacetica Y72</name>
    <dbReference type="NCBI Taxonomy" id="1325331"/>
    <lineage>
        <taxon>Bacteria</taxon>
        <taxon>Bacillati</taxon>
        <taxon>Bacillota</taxon>
        <taxon>Clostridia</taxon>
        <taxon>Neomoorellales</taxon>
        <taxon>Neomoorellaceae</taxon>
        <taxon>Neomoorella</taxon>
    </lineage>
</organism>
<dbReference type="GO" id="GO:2001070">
    <property type="term" value="F:starch binding"/>
    <property type="evidence" value="ECO:0007669"/>
    <property type="project" value="InterPro"/>
</dbReference>
<keyword evidence="2" id="KW-0326">Glycosidase</keyword>
<proteinExistence type="predicted"/>
<dbReference type="Proteomes" id="UP000063718">
    <property type="component" value="Unassembled WGS sequence"/>
</dbReference>
<sequence>MGDKNRSRFVSDEGTRLQQMRAAEYPGGVVVDPVPITAGDEVTILYHGLLDACGADQVWMHTGYGDANNWQNVCDYRMERTGYGWVKNIRVEDTSRLNICFKDSADNWDNNNGLNWSFEIHNGERPGRR</sequence>
<dbReference type="SMART" id="SM01066">
    <property type="entry name" value="CBM_25"/>
    <property type="match status" value="1"/>
</dbReference>
<evidence type="ECO:0000259" key="1">
    <source>
        <dbReference type="SMART" id="SM01066"/>
    </source>
</evidence>
<dbReference type="AlphaFoldDB" id="A0A0S6U7M3"/>
<dbReference type="GeneID" id="45617980"/>
<reference evidence="2" key="1">
    <citation type="journal article" date="2014" name="Gene">
        <title>Genome-guided analysis of transformation efficiency and carbon dioxide assimilation by Moorella thermoacetica Y72.</title>
        <authorList>
            <person name="Tsukahara K."/>
            <person name="Kita A."/>
            <person name="Nakashimada Y."/>
            <person name="Hoshino T."/>
            <person name="Murakami K."/>
        </authorList>
    </citation>
    <scope>NUCLEOTIDE SEQUENCE [LARGE SCALE GENOMIC DNA]</scope>
    <source>
        <strain evidence="2">Y72</strain>
    </source>
</reference>
<accession>A0A0S6U7M3</accession>
<dbReference type="GO" id="GO:0016798">
    <property type="term" value="F:hydrolase activity, acting on glycosyl bonds"/>
    <property type="evidence" value="ECO:0007669"/>
    <property type="project" value="UniProtKB-KW"/>
</dbReference>
<protein>
    <submittedName>
        <fullName evidence="2">Glycosidases</fullName>
    </submittedName>
</protein>
<dbReference type="InterPro" id="IPR005085">
    <property type="entry name" value="CBM25"/>
</dbReference>
<dbReference type="Pfam" id="PF16760">
    <property type="entry name" value="CBM53"/>
    <property type="match status" value="1"/>
</dbReference>
<dbReference type="RefSeq" id="WP_011393435.1">
    <property type="nucleotide sequence ID" value="NZ_DF238840.1"/>
</dbReference>
<feature type="domain" description="Carbohydrate binding module family 25" evidence="1">
    <location>
        <begin position="39"/>
        <end position="121"/>
    </location>
</feature>